<dbReference type="InterPro" id="IPR053392">
    <property type="entry name" value="Transposase_IS30-like"/>
</dbReference>
<feature type="domain" description="Integrase catalytic" evidence="7">
    <location>
        <begin position="231"/>
        <end position="385"/>
    </location>
</feature>
<sequence length="395" mass="43848">MVEKSRWLPRDVRVAFWERVRAGSSIGAAARSAGVSLASGNRMFREAGGVTANAPAPVSDRYLSLTEREDIMVLRAQGHSRAEIARRLGRHRSTIGRELERNSTSRGYRATSAQHTAQQRAKRSKTAKLAAQARLRRRVQALLRRRWSPRQIAARLARQFPDRPEMRVSHETIYQSLYVQGRGALRRELTACLRTGRAVRRPQRMPDGRRAAGGKITGMVPISDRPAEAADRAVPGHWEGDLIMGKDNRSAIGTLVERTTRFCLLLHLPAGKDAATVADAMIATVGTLPQQLRRSLAWDQGTEMAQHARITLSTEMAIYFCDPHSPWQRGSNENTNGLLRQYFPKGTDLSTHTSADLAKVAAELNGRPRETLGWDTPAERLAMLLSTQEPVATTA</sequence>
<dbReference type="Pfam" id="PF13936">
    <property type="entry name" value="HTH_38"/>
    <property type="match status" value="1"/>
</dbReference>
<evidence type="ECO:0000256" key="1">
    <source>
        <dbReference type="ARBA" id="ARBA00002190"/>
    </source>
</evidence>
<dbReference type="Proteomes" id="UP000215199">
    <property type="component" value="Unassembled WGS sequence"/>
</dbReference>
<dbReference type="PROSITE" id="PS50994">
    <property type="entry name" value="INTEGRASE"/>
    <property type="match status" value="1"/>
</dbReference>
<keyword evidence="9" id="KW-1185">Reference proteome</keyword>
<comment type="similarity">
    <text evidence="2">Belongs to the transposase IS30 family.</text>
</comment>
<evidence type="ECO:0000256" key="5">
    <source>
        <dbReference type="ARBA" id="ARBA00023172"/>
    </source>
</evidence>
<reference evidence="9" key="1">
    <citation type="submission" date="2017-07" db="EMBL/GenBank/DDBJ databases">
        <title>Comparative genome mining reveals phylogenetic distribution patterns of secondary metabolites in Amycolatopsis.</title>
        <authorList>
            <person name="Adamek M."/>
            <person name="Alanjary M."/>
            <person name="Sales-Ortells H."/>
            <person name="Goodfellow M."/>
            <person name="Bull A.T."/>
            <person name="Kalinowski J."/>
            <person name="Ziemert N."/>
        </authorList>
    </citation>
    <scope>NUCLEOTIDE SEQUENCE [LARGE SCALE GENOMIC DNA]</scope>
    <source>
        <strain evidence="9">H5</strain>
    </source>
</reference>
<dbReference type="InterPro" id="IPR001584">
    <property type="entry name" value="Integrase_cat-core"/>
</dbReference>
<evidence type="ECO:0000256" key="6">
    <source>
        <dbReference type="SAM" id="MobiDB-lite"/>
    </source>
</evidence>
<dbReference type="Pfam" id="PF00665">
    <property type="entry name" value="rve"/>
    <property type="match status" value="1"/>
</dbReference>
<dbReference type="SUPFAM" id="SSF53098">
    <property type="entry name" value="Ribonuclease H-like"/>
    <property type="match status" value="1"/>
</dbReference>
<evidence type="ECO:0000313" key="9">
    <source>
        <dbReference type="Proteomes" id="UP000215199"/>
    </source>
</evidence>
<evidence type="ECO:0000313" key="8">
    <source>
        <dbReference type="EMBL" id="OXM59052.1"/>
    </source>
</evidence>
<evidence type="ECO:0000259" key="7">
    <source>
        <dbReference type="PROSITE" id="PS50994"/>
    </source>
</evidence>
<dbReference type="PANTHER" id="PTHR10948:SF23">
    <property type="entry name" value="TRANSPOSASE INSI FOR INSERTION SEQUENCE ELEMENT IS30A-RELATED"/>
    <property type="match status" value="1"/>
</dbReference>
<dbReference type="GO" id="GO:0003677">
    <property type="term" value="F:DNA binding"/>
    <property type="evidence" value="ECO:0007669"/>
    <property type="project" value="UniProtKB-KW"/>
</dbReference>
<dbReference type="EMBL" id="NMUL01000119">
    <property type="protein sequence ID" value="OXM59052.1"/>
    <property type="molecule type" value="Genomic_DNA"/>
</dbReference>
<dbReference type="GO" id="GO:0015074">
    <property type="term" value="P:DNA integration"/>
    <property type="evidence" value="ECO:0007669"/>
    <property type="project" value="InterPro"/>
</dbReference>
<protein>
    <submittedName>
        <fullName evidence="8">IS30 family transposase</fullName>
    </submittedName>
</protein>
<evidence type="ECO:0000256" key="3">
    <source>
        <dbReference type="ARBA" id="ARBA00022578"/>
    </source>
</evidence>
<dbReference type="InterPro" id="IPR051917">
    <property type="entry name" value="Transposase-Integrase"/>
</dbReference>
<dbReference type="InterPro" id="IPR001598">
    <property type="entry name" value="Transposase_IS30_CS"/>
</dbReference>
<comment type="function">
    <text evidence="1">Required for the transposition of the insertion element.</text>
</comment>
<accession>A0A229SJG4</accession>
<dbReference type="InterPro" id="IPR025246">
    <property type="entry name" value="IS30-like_HTH"/>
</dbReference>
<dbReference type="Gene3D" id="1.10.10.60">
    <property type="entry name" value="Homeodomain-like"/>
    <property type="match status" value="1"/>
</dbReference>
<dbReference type="GO" id="GO:0005829">
    <property type="term" value="C:cytosol"/>
    <property type="evidence" value="ECO:0007669"/>
    <property type="project" value="TreeGrafter"/>
</dbReference>
<dbReference type="PROSITE" id="PS01043">
    <property type="entry name" value="TRANSPOSASE_IS30"/>
    <property type="match status" value="1"/>
</dbReference>
<comment type="caution">
    <text evidence="8">The sequence shown here is derived from an EMBL/GenBank/DDBJ whole genome shotgun (WGS) entry which is preliminary data.</text>
</comment>
<keyword evidence="3" id="KW-0815">Transposition</keyword>
<proteinExistence type="inferred from homology"/>
<gene>
    <name evidence="8" type="ORF">CF165_49680</name>
</gene>
<feature type="compositionally biased region" description="Polar residues" evidence="6">
    <location>
        <begin position="104"/>
        <end position="119"/>
    </location>
</feature>
<evidence type="ECO:0000256" key="4">
    <source>
        <dbReference type="ARBA" id="ARBA00023125"/>
    </source>
</evidence>
<dbReference type="GO" id="GO:0004803">
    <property type="term" value="F:transposase activity"/>
    <property type="evidence" value="ECO:0007669"/>
    <property type="project" value="InterPro"/>
</dbReference>
<dbReference type="NCBIfam" id="NF033563">
    <property type="entry name" value="transpos_IS30"/>
    <property type="match status" value="1"/>
</dbReference>
<keyword evidence="5" id="KW-0233">DNA recombination</keyword>
<dbReference type="GO" id="GO:0006313">
    <property type="term" value="P:DNA transposition"/>
    <property type="evidence" value="ECO:0007669"/>
    <property type="project" value="InterPro"/>
</dbReference>
<name>A0A229SJG4_9PSEU</name>
<evidence type="ECO:0000256" key="2">
    <source>
        <dbReference type="ARBA" id="ARBA00006363"/>
    </source>
</evidence>
<organism evidence="8 9">
    <name type="scientific">Amycolatopsis vastitatis</name>
    <dbReference type="NCBI Taxonomy" id="1905142"/>
    <lineage>
        <taxon>Bacteria</taxon>
        <taxon>Bacillati</taxon>
        <taxon>Actinomycetota</taxon>
        <taxon>Actinomycetes</taxon>
        <taxon>Pseudonocardiales</taxon>
        <taxon>Pseudonocardiaceae</taxon>
        <taxon>Amycolatopsis</taxon>
    </lineage>
</organism>
<dbReference type="InterPro" id="IPR036397">
    <property type="entry name" value="RNaseH_sf"/>
</dbReference>
<dbReference type="PANTHER" id="PTHR10948">
    <property type="entry name" value="TRANSPOSASE"/>
    <property type="match status" value="1"/>
</dbReference>
<feature type="region of interest" description="Disordered" evidence="6">
    <location>
        <begin position="102"/>
        <end position="124"/>
    </location>
</feature>
<dbReference type="Gene3D" id="3.30.420.10">
    <property type="entry name" value="Ribonuclease H-like superfamily/Ribonuclease H"/>
    <property type="match status" value="1"/>
</dbReference>
<dbReference type="InterPro" id="IPR012337">
    <property type="entry name" value="RNaseH-like_sf"/>
</dbReference>
<keyword evidence="4" id="KW-0238">DNA-binding</keyword>
<dbReference type="AlphaFoldDB" id="A0A229SJG4"/>